<feature type="transmembrane region" description="Helical" evidence="1">
    <location>
        <begin position="62"/>
        <end position="82"/>
    </location>
</feature>
<dbReference type="SMART" id="SM00014">
    <property type="entry name" value="acidPPc"/>
    <property type="match status" value="1"/>
</dbReference>
<name>A0A4V1P1X7_9LACO</name>
<sequence length="224" mass="24932">MAQRRSLPLYLSGIALLIFVTLLIGIVNNASWIHMVDQHVTTFVTHFHAATLKPLLLVVTELGNPSILIVLTMVLAAGLLVCRYRTAAVFTASVGAIMGVLNVSIKYLIQRPRPFIADPQIRALVKASGFSFPSGHSSGTMMFYGTIILLAWTLFKHPTGKWLITVLAVLMIGLTGYSRIFVRVHYPTDVLAGFSLGFAMLMISWWFFSPYLSRQHPRKQKADR</sequence>
<feature type="transmembrane region" description="Helical" evidence="1">
    <location>
        <begin position="89"/>
        <end position="109"/>
    </location>
</feature>
<dbReference type="Proteomes" id="UP000290475">
    <property type="component" value="Unassembled WGS sequence"/>
</dbReference>
<evidence type="ECO:0000313" key="4">
    <source>
        <dbReference type="EMBL" id="UYN57246.1"/>
    </source>
</evidence>
<reference evidence="4" key="2">
    <citation type="submission" date="2022-10" db="EMBL/GenBank/DDBJ databases">
        <title>Comparative genomic analysis and in-vitro probiotic properties of the potential probiotic L. chiayiensis AACE 3.</title>
        <authorList>
            <person name="Kang X."/>
        </authorList>
    </citation>
    <scope>NUCLEOTIDE SEQUENCE</scope>
    <source>
        <strain evidence="4">AACE 3</strain>
    </source>
</reference>
<feature type="transmembrane region" description="Helical" evidence="1">
    <location>
        <begin position="138"/>
        <end position="155"/>
    </location>
</feature>
<dbReference type="InterPro" id="IPR000326">
    <property type="entry name" value="PAP2/HPO"/>
</dbReference>
<dbReference type="EMBL" id="CP107523">
    <property type="protein sequence ID" value="UYN57246.1"/>
    <property type="molecule type" value="Genomic_DNA"/>
</dbReference>
<dbReference type="RefSeq" id="WP_129301683.1">
    <property type="nucleotide sequence ID" value="NZ_CP074378.1"/>
</dbReference>
<organism evidence="3 5">
    <name type="scientific">Lacticaseibacillus chiayiensis</name>
    <dbReference type="NCBI Taxonomy" id="2100821"/>
    <lineage>
        <taxon>Bacteria</taxon>
        <taxon>Bacillati</taxon>
        <taxon>Bacillota</taxon>
        <taxon>Bacilli</taxon>
        <taxon>Lactobacillales</taxon>
        <taxon>Lactobacillaceae</taxon>
        <taxon>Lacticaseibacillus</taxon>
    </lineage>
</organism>
<keyword evidence="6" id="KW-1185">Reference proteome</keyword>
<dbReference type="PANTHER" id="PTHR14969:SF13">
    <property type="entry name" value="AT30094P"/>
    <property type="match status" value="1"/>
</dbReference>
<evidence type="ECO:0000313" key="3">
    <source>
        <dbReference type="EMBL" id="RXT25560.1"/>
    </source>
</evidence>
<dbReference type="EMBL" id="MSSM01000013">
    <property type="protein sequence ID" value="RXT25560.1"/>
    <property type="molecule type" value="Genomic_DNA"/>
</dbReference>
<protein>
    <submittedName>
        <fullName evidence="4">Phosphatase PAP2 family protein</fullName>
    </submittedName>
    <submittedName>
        <fullName evidence="3">Phospholipid phosphatase</fullName>
    </submittedName>
</protein>
<dbReference type="Gene3D" id="1.20.144.10">
    <property type="entry name" value="Phosphatidic acid phosphatase type 2/haloperoxidase"/>
    <property type="match status" value="2"/>
</dbReference>
<dbReference type="AlphaFoldDB" id="A0A4V1P1X7"/>
<keyword evidence="1" id="KW-0812">Transmembrane</keyword>
<accession>A0A4V1P1X7</accession>
<evidence type="ECO:0000313" key="6">
    <source>
        <dbReference type="Proteomes" id="UP001164790"/>
    </source>
</evidence>
<proteinExistence type="predicted"/>
<dbReference type="Proteomes" id="UP001164790">
    <property type="component" value="Chromosome"/>
</dbReference>
<feature type="transmembrane region" description="Helical" evidence="1">
    <location>
        <begin position="7"/>
        <end position="27"/>
    </location>
</feature>
<dbReference type="Pfam" id="PF01569">
    <property type="entry name" value="PAP2"/>
    <property type="match status" value="1"/>
</dbReference>
<feature type="domain" description="Phosphatidic acid phosphatase type 2/haloperoxidase" evidence="2">
    <location>
        <begin position="88"/>
        <end position="205"/>
    </location>
</feature>
<feature type="transmembrane region" description="Helical" evidence="1">
    <location>
        <begin position="192"/>
        <end position="212"/>
    </location>
</feature>
<dbReference type="InterPro" id="IPR036938">
    <property type="entry name" value="PAP2/HPO_sf"/>
</dbReference>
<dbReference type="PANTHER" id="PTHR14969">
    <property type="entry name" value="SPHINGOSINE-1-PHOSPHATE PHOSPHOHYDROLASE"/>
    <property type="match status" value="1"/>
</dbReference>
<reference evidence="3 5" key="1">
    <citation type="submission" date="2017-01" db="EMBL/GenBank/DDBJ databases">
        <title>Lactobacillus chiayiensis sp. nov., a lactic acid bacterium isolated from compost.</title>
        <authorList>
            <person name="Huang C.-H."/>
        </authorList>
    </citation>
    <scope>NUCLEOTIDE SEQUENCE [LARGE SCALE GENOMIC DNA]</scope>
    <source>
        <strain evidence="3">Chh01</strain>
        <strain evidence="5">chh01</strain>
    </source>
</reference>
<dbReference type="SUPFAM" id="SSF48317">
    <property type="entry name" value="Acid phosphatase/Vanadium-dependent haloperoxidase"/>
    <property type="match status" value="1"/>
</dbReference>
<evidence type="ECO:0000259" key="2">
    <source>
        <dbReference type="SMART" id="SM00014"/>
    </source>
</evidence>
<evidence type="ECO:0000256" key="1">
    <source>
        <dbReference type="SAM" id="Phobius"/>
    </source>
</evidence>
<dbReference type="CDD" id="cd03392">
    <property type="entry name" value="PAP2_like_2"/>
    <property type="match status" value="1"/>
</dbReference>
<gene>
    <name evidence="3" type="ORF">BVJ53_06350</name>
    <name evidence="4" type="ORF">OFW50_04025</name>
</gene>
<evidence type="ECO:0000313" key="5">
    <source>
        <dbReference type="Proteomes" id="UP000290475"/>
    </source>
</evidence>
<feature type="transmembrane region" description="Helical" evidence="1">
    <location>
        <begin position="162"/>
        <end position="180"/>
    </location>
</feature>
<keyword evidence="1" id="KW-0472">Membrane</keyword>
<keyword evidence="1" id="KW-1133">Transmembrane helix</keyword>